<name>A0A1W1D5Y7_9ZZZZ</name>
<dbReference type="SUPFAM" id="SSF47473">
    <property type="entry name" value="EF-hand"/>
    <property type="match status" value="1"/>
</dbReference>
<dbReference type="InterPro" id="IPR032466">
    <property type="entry name" value="Metal_Hydrolase"/>
</dbReference>
<protein>
    <submittedName>
        <fullName evidence="2">Amidohydrolase 2</fullName>
    </submittedName>
</protein>
<sequence length="383" mass="42896">MFNQYFLKLVVSLMLGFGLIFSSVSWAKNPEMAVKNRDSNGDGKVSLDEWDKPEFVFNKIDLDGDGFLTATEFAIKWGMPVPGKASQESSSSAGSLRTDLTPIADLHFHPGSPVSSSPNDLLGLMNDTGVKWVGSGSGGGKGASFRLWQEYSEQMGGRFIPFAGQKDFLVAYFKGGTSAMLDPYNPIISKFMRQIEEDLESGKAKGIGELFINNMHSSTNPKMRRKVRADAPIFQDLYQLISKHNAFLTFHMEGDPDSLEQMENLLESDRNGRILWNHCGTNTSSSVMRGIMSRNSNLFCEFSFRYFHKKSSRNIFGESWVDNGWRELIEDFPDRFMVGTDAHSSSDYRKYVKAVRGGLLANLSDETAEKVAYKNAQYLFGLQ</sequence>
<dbReference type="InterPro" id="IPR011992">
    <property type="entry name" value="EF-hand-dom_pair"/>
</dbReference>
<dbReference type="InterPro" id="IPR018247">
    <property type="entry name" value="EF_Hand_1_Ca_BS"/>
</dbReference>
<keyword evidence="2" id="KW-0378">Hydrolase</keyword>
<feature type="domain" description="EF-hand" evidence="1">
    <location>
        <begin position="48"/>
        <end position="83"/>
    </location>
</feature>
<dbReference type="InterPro" id="IPR002048">
    <property type="entry name" value="EF_hand_dom"/>
</dbReference>
<organism evidence="2">
    <name type="scientific">hydrothermal vent metagenome</name>
    <dbReference type="NCBI Taxonomy" id="652676"/>
    <lineage>
        <taxon>unclassified sequences</taxon>
        <taxon>metagenomes</taxon>
        <taxon>ecological metagenomes</taxon>
    </lineage>
</organism>
<accession>A0A1W1D5Y7</accession>
<reference evidence="2" key="1">
    <citation type="submission" date="2016-10" db="EMBL/GenBank/DDBJ databases">
        <authorList>
            <person name="de Groot N.N."/>
        </authorList>
    </citation>
    <scope>NUCLEOTIDE SEQUENCE</scope>
</reference>
<dbReference type="AlphaFoldDB" id="A0A1W1D5Y7"/>
<dbReference type="Pfam" id="PF13202">
    <property type="entry name" value="EF-hand_5"/>
    <property type="match status" value="2"/>
</dbReference>
<dbReference type="EMBL" id="FPHQ01000012">
    <property type="protein sequence ID" value="SFV76024.1"/>
    <property type="molecule type" value="Genomic_DNA"/>
</dbReference>
<dbReference type="Gene3D" id="1.10.238.10">
    <property type="entry name" value="EF-hand"/>
    <property type="match status" value="1"/>
</dbReference>
<evidence type="ECO:0000313" key="2">
    <source>
        <dbReference type="EMBL" id="SFV76024.1"/>
    </source>
</evidence>
<dbReference type="InterPro" id="IPR006680">
    <property type="entry name" value="Amidohydro-rel"/>
</dbReference>
<dbReference type="GO" id="GO:0005509">
    <property type="term" value="F:calcium ion binding"/>
    <property type="evidence" value="ECO:0007669"/>
    <property type="project" value="InterPro"/>
</dbReference>
<dbReference type="GO" id="GO:0016787">
    <property type="term" value="F:hydrolase activity"/>
    <property type="evidence" value="ECO:0007669"/>
    <property type="project" value="UniProtKB-KW"/>
</dbReference>
<dbReference type="PROSITE" id="PS50222">
    <property type="entry name" value="EF_HAND_2"/>
    <property type="match status" value="1"/>
</dbReference>
<dbReference type="Gene3D" id="3.20.20.140">
    <property type="entry name" value="Metal-dependent hydrolases"/>
    <property type="match status" value="1"/>
</dbReference>
<evidence type="ECO:0000259" key="1">
    <source>
        <dbReference type="PROSITE" id="PS50222"/>
    </source>
</evidence>
<dbReference type="PROSITE" id="PS00018">
    <property type="entry name" value="EF_HAND_1"/>
    <property type="match status" value="1"/>
</dbReference>
<dbReference type="Pfam" id="PF04909">
    <property type="entry name" value="Amidohydro_2"/>
    <property type="match status" value="1"/>
</dbReference>
<dbReference type="SUPFAM" id="SSF51556">
    <property type="entry name" value="Metallo-dependent hydrolases"/>
    <property type="match status" value="1"/>
</dbReference>
<proteinExistence type="predicted"/>
<gene>
    <name evidence="2" type="ORF">MNB_SUP05-10-723</name>
</gene>